<evidence type="ECO:0000313" key="2">
    <source>
        <dbReference type="Proteomes" id="UP000277204"/>
    </source>
</evidence>
<proteinExistence type="predicted"/>
<sequence length="32" mass="3508">MVSIFTKLDFPLFGQPITATFRTRASGEESGC</sequence>
<accession>A0A3P8DDX9</accession>
<keyword evidence="2" id="KW-1185">Reference proteome</keyword>
<dbReference type="Proteomes" id="UP000277204">
    <property type="component" value="Unassembled WGS sequence"/>
</dbReference>
<gene>
    <name evidence="1" type="ORF">SMRZ_LOCUS11263</name>
</gene>
<dbReference type="EMBL" id="UZAI01006234">
    <property type="protein sequence ID" value="VDO94455.1"/>
    <property type="molecule type" value="Genomic_DNA"/>
</dbReference>
<reference evidence="1 2" key="1">
    <citation type="submission" date="2018-11" db="EMBL/GenBank/DDBJ databases">
        <authorList>
            <consortium name="Pathogen Informatics"/>
        </authorList>
    </citation>
    <scope>NUCLEOTIDE SEQUENCE [LARGE SCALE GENOMIC DNA]</scope>
    <source>
        <strain evidence="1 2">Zambia</strain>
    </source>
</reference>
<dbReference type="AlphaFoldDB" id="A0A3P8DDX9"/>
<organism evidence="1 2">
    <name type="scientific">Schistosoma margrebowiei</name>
    <dbReference type="NCBI Taxonomy" id="48269"/>
    <lineage>
        <taxon>Eukaryota</taxon>
        <taxon>Metazoa</taxon>
        <taxon>Spiralia</taxon>
        <taxon>Lophotrochozoa</taxon>
        <taxon>Platyhelminthes</taxon>
        <taxon>Trematoda</taxon>
        <taxon>Digenea</taxon>
        <taxon>Strigeidida</taxon>
        <taxon>Schistosomatoidea</taxon>
        <taxon>Schistosomatidae</taxon>
        <taxon>Schistosoma</taxon>
    </lineage>
</organism>
<protein>
    <submittedName>
        <fullName evidence="1">Uncharacterized protein</fullName>
    </submittedName>
</protein>
<name>A0A3P8DDX9_9TREM</name>
<evidence type="ECO:0000313" key="1">
    <source>
        <dbReference type="EMBL" id="VDO94455.1"/>
    </source>
</evidence>